<keyword evidence="4" id="KW-1185">Reference proteome</keyword>
<evidence type="ECO:0000313" key="4">
    <source>
        <dbReference type="Proteomes" id="UP001151760"/>
    </source>
</evidence>
<dbReference type="Proteomes" id="UP001151760">
    <property type="component" value="Unassembled WGS sequence"/>
</dbReference>
<feature type="coiled-coil region" evidence="1">
    <location>
        <begin position="90"/>
        <end position="117"/>
    </location>
</feature>
<reference evidence="3" key="2">
    <citation type="submission" date="2022-01" db="EMBL/GenBank/DDBJ databases">
        <authorList>
            <person name="Yamashiro T."/>
            <person name="Shiraishi A."/>
            <person name="Satake H."/>
            <person name="Nakayama K."/>
        </authorList>
    </citation>
    <scope>NUCLEOTIDE SEQUENCE</scope>
</reference>
<reference evidence="3" key="1">
    <citation type="journal article" date="2022" name="Int. J. Mol. Sci.">
        <title>Draft Genome of Tanacetum Coccineum: Genomic Comparison of Closely Related Tanacetum-Family Plants.</title>
        <authorList>
            <person name="Yamashiro T."/>
            <person name="Shiraishi A."/>
            <person name="Nakayama K."/>
            <person name="Satake H."/>
        </authorList>
    </citation>
    <scope>NUCLEOTIDE SEQUENCE</scope>
</reference>
<gene>
    <name evidence="3" type="ORF">Tco_0907473</name>
</gene>
<evidence type="ECO:0000256" key="2">
    <source>
        <dbReference type="SAM" id="MobiDB-lite"/>
    </source>
</evidence>
<dbReference type="PANTHER" id="PTHR31286:SF99">
    <property type="entry name" value="DUF4283 DOMAIN-CONTAINING PROTEIN"/>
    <property type="match status" value="1"/>
</dbReference>
<accession>A0ABQ5CLK4</accession>
<dbReference type="InterPro" id="IPR040256">
    <property type="entry name" value="At4g02000-like"/>
</dbReference>
<dbReference type="PANTHER" id="PTHR31286">
    <property type="entry name" value="GLYCINE-RICH CELL WALL STRUCTURAL PROTEIN 1.8-LIKE"/>
    <property type="match status" value="1"/>
</dbReference>
<dbReference type="EMBL" id="BQNB010014357">
    <property type="protein sequence ID" value="GJT27198.1"/>
    <property type="molecule type" value="Genomic_DNA"/>
</dbReference>
<protein>
    <submittedName>
        <fullName evidence="3">Retrotransposon protein, putative, ty1-copia subclass</fullName>
    </submittedName>
</protein>
<organism evidence="3 4">
    <name type="scientific">Tanacetum coccineum</name>
    <dbReference type="NCBI Taxonomy" id="301880"/>
    <lineage>
        <taxon>Eukaryota</taxon>
        <taxon>Viridiplantae</taxon>
        <taxon>Streptophyta</taxon>
        <taxon>Embryophyta</taxon>
        <taxon>Tracheophyta</taxon>
        <taxon>Spermatophyta</taxon>
        <taxon>Magnoliopsida</taxon>
        <taxon>eudicotyledons</taxon>
        <taxon>Gunneridae</taxon>
        <taxon>Pentapetalae</taxon>
        <taxon>asterids</taxon>
        <taxon>campanulids</taxon>
        <taxon>Asterales</taxon>
        <taxon>Asteraceae</taxon>
        <taxon>Asteroideae</taxon>
        <taxon>Anthemideae</taxon>
        <taxon>Anthemidinae</taxon>
        <taxon>Tanacetum</taxon>
    </lineage>
</organism>
<keyword evidence="1" id="KW-0175">Coiled coil</keyword>
<evidence type="ECO:0000256" key="1">
    <source>
        <dbReference type="SAM" id="Coils"/>
    </source>
</evidence>
<name>A0ABQ5CLK4_9ASTR</name>
<comment type="caution">
    <text evidence="3">The sequence shown here is derived from an EMBL/GenBank/DDBJ whole genome shotgun (WGS) entry which is preliminary data.</text>
</comment>
<evidence type="ECO:0000313" key="3">
    <source>
        <dbReference type="EMBL" id="GJT27198.1"/>
    </source>
</evidence>
<feature type="region of interest" description="Disordered" evidence="2">
    <location>
        <begin position="468"/>
        <end position="488"/>
    </location>
</feature>
<proteinExistence type="predicted"/>
<feature type="region of interest" description="Disordered" evidence="2">
    <location>
        <begin position="136"/>
        <end position="161"/>
    </location>
</feature>
<sequence length="488" mass="54435">MDKFNETCFACGKLVSFEDEGITKVKAFIAITEDEPSIGKLDARSDYTHVDIHYVKDQRKYLLSKFNSLNQEFPSCKSELNDLKNTKALNCSLQNEIARLNLENESLKDEIIDLKRKKAIPLKEVVFTKVDKSLSETSPETTSESESECRGSYPPLPTQGTTIVGDTPGKSLYANVIGKSSKKAVNIRTLFTSGGNTIDVFVSVESIQTISERFVNTAYDFFLRKRVAYPLYGWFKLNAWNGPWFIRNHPLILSKWNPDVDLLKEDVGNVPVWVKLHGVPITAFSEDGLSAIPIKLGTPLMLDSYTSDMCLQSWDMSSYAIVMIELRADLCSCCKVFGHTQDECPKNIGLGVAKNLKNLVKLLEKGVAHTNEVSNSNPFDVLKLVDNDVEFSTNGGDTNLVNNGANSTILMDEAGNPLKKVKCPGDYDIEDEVASVDNDMARSLASEWVGFGTQSLLEQWRVSYGNGDYDKEPYDDDLYEGQDLPQEI</sequence>